<dbReference type="InterPro" id="IPR036291">
    <property type="entry name" value="NAD(P)-bd_dom_sf"/>
</dbReference>
<protein>
    <submittedName>
        <fullName evidence="3">NAD-dependent epimerase</fullName>
    </submittedName>
</protein>
<reference evidence="3 4" key="1">
    <citation type="submission" date="2024-05" db="EMBL/GenBank/DDBJ databases">
        <title>Halomonas sp. CS7 16S ribosomal RNA gene Genome sequencing and assembly.</title>
        <authorList>
            <person name="Yook S."/>
        </authorList>
    </citation>
    <scope>NUCLEOTIDE SEQUENCE [LARGE SCALE GENOMIC DNA]</scope>
    <source>
        <strain evidence="3 4">CS7</strain>
    </source>
</reference>
<dbReference type="InterPro" id="IPR001509">
    <property type="entry name" value="Epimerase_deHydtase"/>
</dbReference>
<dbReference type="Gene3D" id="3.40.50.720">
    <property type="entry name" value="NAD(P)-binding Rossmann-like Domain"/>
    <property type="match status" value="1"/>
</dbReference>
<name>A0ABV1N8K8_9GAMM</name>
<dbReference type="EMBL" id="JBEGCI010000015">
    <property type="protein sequence ID" value="MEQ6890025.1"/>
    <property type="molecule type" value="Genomic_DNA"/>
</dbReference>
<dbReference type="CDD" id="cd05253">
    <property type="entry name" value="UDP_GE_SDE_e"/>
    <property type="match status" value="1"/>
</dbReference>
<feature type="domain" description="NAD-dependent epimerase/dehydratase" evidence="2">
    <location>
        <begin position="3"/>
        <end position="242"/>
    </location>
</feature>
<dbReference type="RefSeq" id="WP_349759517.1">
    <property type="nucleotide sequence ID" value="NZ_JBEGCI010000015.1"/>
</dbReference>
<dbReference type="SUPFAM" id="SSF51735">
    <property type="entry name" value="NAD(P)-binding Rossmann-fold domains"/>
    <property type="match status" value="1"/>
</dbReference>
<sequence length="340" mass="38017">MKILVTGNAGFIGFHTVKRLLERGDSVIGVDVVNDYYDPAIKEARLCVLDETAQRVSADYTFIRANLADQQAVNDIFREHGPDRVIHLAAQAGVRYSLDNPHAYVESNIVAFTNILEACRFAKVEHLTYASTSSVYGANTHMPFSEHASVDHPLQFYAATKKANELMAHSYSHLYRLPTTGLRFFTVYGPWGRPDMALFLFTRDMLAGEPIQVFNHGHHTRDFTYVDDIVEGVIRASDQIAAPNPQWNSDVPDPATSDAPYRLYNIGNNNPVKLSTYIEAIEEALGKHAIKELLPLQPGDVPDTFADSSELERAVGYKPATPVKEGVGNFVTWYREYYDA</sequence>
<keyword evidence="4" id="KW-1185">Reference proteome</keyword>
<evidence type="ECO:0000313" key="3">
    <source>
        <dbReference type="EMBL" id="MEQ6890025.1"/>
    </source>
</evidence>
<dbReference type="PANTHER" id="PTHR43574">
    <property type="entry name" value="EPIMERASE-RELATED"/>
    <property type="match status" value="1"/>
</dbReference>
<keyword evidence="1" id="KW-0520">NAD</keyword>
<dbReference type="Pfam" id="PF01370">
    <property type="entry name" value="Epimerase"/>
    <property type="match status" value="1"/>
</dbReference>
<dbReference type="Proteomes" id="UP001472978">
    <property type="component" value="Unassembled WGS sequence"/>
</dbReference>
<accession>A0ABV1N8K8</accession>
<evidence type="ECO:0000313" key="4">
    <source>
        <dbReference type="Proteomes" id="UP001472978"/>
    </source>
</evidence>
<proteinExistence type="predicted"/>
<comment type="caution">
    <text evidence="3">The sequence shown here is derived from an EMBL/GenBank/DDBJ whole genome shotgun (WGS) entry which is preliminary data.</text>
</comment>
<organism evidence="3 4">
    <name type="scientific">Halomonas pelophila</name>
    <dbReference type="NCBI Taxonomy" id="3151122"/>
    <lineage>
        <taxon>Bacteria</taxon>
        <taxon>Pseudomonadati</taxon>
        <taxon>Pseudomonadota</taxon>
        <taxon>Gammaproteobacteria</taxon>
        <taxon>Oceanospirillales</taxon>
        <taxon>Halomonadaceae</taxon>
        <taxon>Halomonas</taxon>
    </lineage>
</organism>
<gene>
    <name evidence="3" type="ORF">ABE957_15215</name>
</gene>
<evidence type="ECO:0000256" key="1">
    <source>
        <dbReference type="ARBA" id="ARBA00023027"/>
    </source>
</evidence>
<evidence type="ECO:0000259" key="2">
    <source>
        <dbReference type="Pfam" id="PF01370"/>
    </source>
</evidence>
<dbReference type="PRINTS" id="PR01713">
    <property type="entry name" value="NUCEPIMERASE"/>
</dbReference>